<protein>
    <submittedName>
        <fullName evidence="2">Uncharacterized protein</fullName>
    </submittedName>
</protein>
<dbReference type="PATRIC" id="fig|882.5.peg.1989"/>
<dbReference type="KEGG" id="dvu:DVU_2187"/>
<sequence length="176" mass="19013">MQDRAQIERLFAKYGQPDGPKERGVSAVSPGGTVAEVATPRPQGGGMTQASAPSTAAGASASVAPVEARGKAVVEYTPSGYSAKLGIAPRCDAPEAGAERMADMLRRYPLHVYRLWSGGCGFGFSQGWARDNWNRVMEFHDLFWSEAGDVYFERHRSEIPVMDHDAEGGLRRCAHA</sequence>
<evidence type="ECO:0000313" key="3">
    <source>
        <dbReference type="Proteomes" id="UP000002194"/>
    </source>
</evidence>
<dbReference type="PaxDb" id="882-DVU_2187"/>
<evidence type="ECO:0000256" key="1">
    <source>
        <dbReference type="SAM" id="MobiDB-lite"/>
    </source>
</evidence>
<gene>
    <name evidence="2" type="ordered locus">DVU_2187</name>
</gene>
<dbReference type="STRING" id="882.DVU_2187"/>
<feature type="region of interest" description="Disordered" evidence="1">
    <location>
        <begin position="14"/>
        <end position="54"/>
    </location>
</feature>
<dbReference type="EMBL" id="AE017285">
    <property type="protein sequence ID" value="AAS96660.1"/>
    <property type="molecule type" value="Genomic_DNA"/>
</dbReference>
<keyword evidence="3" id="KW-1185">Reference proteome</keyword>
<dbReference type="AlphaFoldDB" id="Q72A10"/>
<accession>Q72A10</accession>
<dbReference type="Proteomes" id="UP000002194">
    <property type="component" value="Chromosome"/>
</dbReference>
<organism evidence="2 3">
    <name type="scientific">Nitratidesulfovibrio vulgaris (strain ATCC 29579 / DSM 644 / CCUG 34227 / NCIMB 8303 / VKM B-1760 / Hildenborough)</name>
    <name type="common">Desulfovibrio vulgaris</name>
    <dbReference type="NCBI Taxonomy" id="882"/>
    <lineage>
        <taxon>Bacteria</taxon>
        <taxon>Pseudomonadati</taxon>
        <taxon>Thermodesulfobacteriota</taxon>
        <taxon>Desulfovibrionia</taxon>
        <taxon>Desulfovibrionales</taxon>
        <taxon>Desulfovibrionaceae</taxon>
        <taxon>Nitratidesulfovibrio</taxon>
    </lineage>
</organism>
<evidence type="ECO:0000313" key="2">
    <source>
        <dbReference type="EMBL" id="AAS96660.1"/>
    </source>
</evidence>
<name>Q72A10_NITV2</name>
<dbReference type="HOGENOM" id="CLU_1746722_0_0_7"/>
<reference evidence="2 3" key="1">
    <citation type="journal article" date="2004" name="Nat. Biotechnol.">
        <title>The genome sequence of the anaerobic, sulfate-reducing bacterium Desulfovibrio vulgaris Hildenborough.</title>
        <authorList>
            <person name="Heidelberg J.F."/>
            <person name="Seshadri R."/>
            <person name="Haveman S.A."/>
            <person name="Hemme C.L."/>
            <person name="Paulsen I.T."/>
            <person name="Kolonay J.F."/>
            <person name="Eisen J.A."/>
            <person name="Ward N."/>
            <person name="Methe B."/>
            <person name="Brinkac L.M."/>
            <person name="Daugherty S.C."/>
            <person name="Deboy R.T."/>
            <person name="Dodson R.J."/>
            <person name="Durkin A.S."/>
            <person name="Madupu R."/>
            <person name="Nelson W.C."/>
            <person name="Sullivan S.A."/>
            <person name="Fouts D."/>
            <person name="Haft D.H."/>
            <person name="Selengut J."/>
            <person name="Peterson J.D."/>
            <person name="Davidsen T.M."/>
            <person name="Zafar N."/>
            <person name="Zhou L."/>
            <person name="Radune D."/>
            <person name="Dimitrov G."/>
            <person name="Hance M."/>
            <person name="Tran K."/>
            <person name="Khouri H."/>
            <person name="Gill J."/>
            <person name="Utterback T.R."/>
            <person name="Feldblyum T.V."/>
            <person name="Wall J.D."/>
            <person name="Voordouw G."/>
            <person name="Fraser C.M."/>
        </authorList>
    </citation>
    <scope>NUCLEOTIDE SEQUENCE [LARGE SCALE GENOMIC DNA]</scope>
    <source>
        <strain evidence="3">ATCC 29579 / DSM 644 / NCIMB 8303 / VKM B-1760 / Hildenborough</strain>
    </source>
</reference>
<dbReference type="RefSeq" id="WP_010939462.1">
    <property type="nucleotide sequence ID" value="NC_002937.3"/>
</dbReference>
<dbReference type="EnsemblBacteria" id="AAS96660">
    <property type="protein sequence ID" value="AAS96660"/>
    <property type="gene ID" value="DVU_2187"/>
</dbReference>
<proteinExistence type="predicted"/>